<dbReference type="RefSeq" id="WP_006249632.1">
    <property type="nucleotide sequence ID" value="NZ_CP011098.1"/>
</dbReference>
<dbReference type="Proteomes" id="UP000254031">
    <property type="component" value="Unassembled WGS sequence"/>
</dbReference>
<name>A0A249A1K1_MANHA</name>
<evidence type="ECO:0000313" key="4">
    <source>
        <dbReference type="Proteomes" id="UP000254031"/>
    </source>
</evidence>
<dbReference type="AlphaFoldDB" id="A0A249A1K1"/>
<reference evidence="1 4" key="1">
    <citation type="submission" date="2018-06" db="EMBL/GenBank/DDBJ databases">
        <authorList>
            <consortium name="Pathogen Informatics"/>
            <person name="Doyle S."/>
        </authorList>
    </citation>
    <scope>NUCLEOTIDE SEQUENCE [LARGE SCALE GENOMIC DNA]</scope>
    <source>
        <strain evidence="1 4">NCTC9380</strain>
    </source>
</reference>
<dbReference type="EMBL" id="VAJB01000010">
    <property type="protein sequence ID" value="TRB74727.1"/>
    <property type="molecule type" value="Genomic_DNA"/>
</dbReference>
<proteinExistence type="predicted"/>
<organism evidence="3">
    <name type="scientific">Mannheimia haemolytica</name>
    <name type="common">Pasteurella haemolytica</name>
    <dbReference type="NCBI Taxonomy" id="75985"/>
    <lineage>
        <taxon>Bacteria</taxon>
        <taxon>Pseudomonadati</taxon>
        <taxon>Pseudomonadota</taxon>
        <taxon>Gammaproteobacteria</taxon>
        <taxon>Pasteurellales</taxon>
        <taxon>Pasteurellaceae</taxon>
        <taxon>Mannheimia</taxon>
    </lineage>
</organism>
<gene>
    <name evidence="3" type="ORF">FEA53_06380</name>
    <name evidence="2" type="ORF">FEB89_07525</name>
    <name evidence="1" type="ORF">NCTC9380_02628</name>
</gene>
<evidence type="ECO:0000313" key="1">
    <source>
        <dbReference type="EMBL" id="STY67276.1"/>
    </source>
</evidence>
<dbReference type="Proteomes" id="UP000318394">
    <property type="component" value="Unassembled WGS sequence"/>
</dbReference>
<dbReference type="KEGG" id="mhay:VK67_10715"/>
<accession>A0A249A1K1</accession>
<evidence type="ECO:0000313" key="2">
    <source>
        <dbReference type="EMBL" id="TRB37348.1"/>
    </source>
</evidence>
<dbReference type="EMBL" id="VAJI01000013">
    <property type="protein sequence ID" value="TRB37348.1"/>
    <property type="molecule type" value="Genomic_DNA"/>
</dbReference>
<evidence type="ECO:0000313" key="3">
    <source>
        <dbReference type="EMBL" id="TRB74727.1"/>
    </source>
</evidence>
<dbReference type="KEGG" id="mhaq:WC39_10710"/>
<evidence type="ECO:0000313" key="5">
    <source>
        <dbReference type="Proteomes" id="UP000318394"/>
    </source>
</evidence>
<dbReference type="GeneID" id="67369846"/>
<protein>
    <submittedName>
        <fullName evidence="3">Uncharacterized protein</fullName>
    </submittedName>
</protein>
<reference evidence="3 5" key="2">
    <citation type="journal article" date="2019" name="Vet. Microbiol.">
        <title>Genetic characterization of susceptible and multi-drug resistant Mannheimia haemolytica isolated from high-risk stocker calves prior to and after antimicrobial metaphylaxis.</title>
        <authorList>
            <person name="Snyder E.R."/>
            <person name="Alvarez-Narvaez S."/>
            <person name="Credille B.C."/>
        </authorList>
    </citation>
    <scope>NUCLEOTIDE SEQUENCE [LARGE SCALE GENOMIC DNA]</scope>
    <source>
        <strain evidence="3">UGA-R5-128-1</strain>
        <strain evidence="2 5">UGA-R7-163-1</strain>
    </source>
</reference>
<keyword evidence="5" id="KW-1185">Reference proteome</keyword>
<dbReference type="EMBL" id="UGPL01000006">
    <property type="protein sequence ID" value="STY67276.1"/>
    <property type="molecule type" value="Genomic_DNA"/>
</dbReference>
<sequence>MTKHKNHENHPIAITFYQLGKDVGDINRRLAVIEQREQSAQPSQPQAEAVTMPQQDAVAINNINAVLEAVEKYKTFEKYNTQWQERFEKFLSRNPNDYELSEEQRQKLYHTMCQHLWQVNFTEINSKQYELPIPQQFQGKFGYIVKTSGGSTEISFELLSETHSTYLYPDSYIPEGGGDVMLKPAYIYLVIPDLVAMREPEVVGVSPLKLNILQKHLLTPQKLQEQKPLNTKAN</sequence>
<dbReference type="Proteomes" id="UP000315164">
    <property type="component" value="Unassembled WGS sequence"/>
</dbReference>